<proteinExistence type="predicted"/>
<evidence type="ECO:0000256" key="2">
    <source>
        <dbReference type="SAM" id="Phobius"/>
    </source>
</evidence>
<dbReference type="KEGG" id="ima:PO878_11110"/>
<dbReference type="InterPro" id="IPR011434">
    <property type="entry name" value="Ltp-like_HTH"/>
</dbReference>
<name>A0AAF0BTP5_9ACTN</name>
<feature type="domain" description="DUF2510" evidence="4">
    <location>
        <begin position="3"/>
        <end position="29"/>
    </location>
</feature>
<dbReference type="InterPro" id="IPR036388">
    <property type="entry name" value="WH-like_DNA-bd_sf"/>
</dbReference>
<sequence>MPAGWYPDPMQQGNQREWNGREWVGPSVPLAAKGGFPKWLIPLIACGGLAFVALIGGAIASAGDEDPEQTAATDPAVGQFARCNDGEFSDNGDLRAICSSHDGVDEFLAEFGECEDGTVIALRDDPECPDGGDLVKLLPGYQPAAGDGDIALCNDGTYSDNRELRNTCSSHDGVEEWLAEYGECEGGDVVRLAEDERCPMGEDLSKLLPGYTPPTTTAPPATTSPPTTTAPPTTTSPPTTTAPPGPTLSPSQQQAVGSAQNYLEFSGFSRQGLIDQLSSEFGDQFSVEDATVAVDSLNVDWNAEAAESAQNYLEFSNFSCQGLIDQLSSEFGDQYTVEEATYGANQTGIC</sequence>
<organism evidence="5 6">
    <name type="scientific">Iamia majanohamensis</name>
    <dbReference type="NCBI Taxonomy" id="467976"/>
    <lineage>
        <taxon>Bacteria</taxon>
        <taxon>Bacillati</taxon>
        <taxon>Actinomycetota</taxon>
        <taxon>Acidimicrobiia</taxon>
        <taxon>Acidimicrobiales</taxon>
        <taxon>Iamiaceae</taxon>
        <taxon>Iamia</taxon>
    </lineage>
</organism>
<feature type="compositionally biased region" description="Low complexity" evidence="1">
    <location>
        <begin position="213"/>
        <end position="239"/>
    </location>
</feature>
<gene>
    <name evidence="5" type="ORF">PO878_11110</name>
</gene>
<feature type="domain" description="Putative host cell surface-exposed lipoprotein Ltp-like HTH region" evidence="3">
    <location>
        <begin position="252"/>
        <end position="297"/>
    </location>
</feature>
<protein>
    <submittedName>
        <fullName evidence="5">Ltp family lipoprotein</fullName>
    </submittedName>
</protein>
<dbReference type="Pfam" id="PF10708">
    <property type="entry name" value="DUF2510"/>
    <property type="match status" value="1"/>
</dbReference>
<evidence type="ECO:0000256" key="1">
    <source>
        <dbReference type="SAM" id="MobiDB-lite"/>
    </source>
</evidence>
<dbReference type="AlphaFoldDB" id="A0AAF0BTP5"/>
<dbReference type="InterPro" id="IPR018929">
    <property type="entry name" value="DUF2510"/>
</dbReference>
<keyword evidence="2" id="KW-0812">Transmembrane</keyword>
<keyword evidence="2" id="KW-0472">Membrane</keyword>
<evidence type="ECO:0000313" key="6">
    <source>
        <dbReference type="Proteomes" id="UP001216390"/>
    </source>
</evidence>
<dbReference type="Proteomes" id="UP001216390">
    <property type="component" value="Chromosome"/>
</dbReference>
<keyword evidence="5" id="KW-0449">Lipoprotein</keyword>
<dbReference type="Pfam" id="PF07553">
    <property type="entry name" value="Lipoprotein_Ltp"/>
    <property type="match status" value="2"/>
</dbReference>
<evidence type="ECO:0000259" key="4">
    <source>
        <dbReference type="Pfam" id="PF10708"/>
    </source>
</evidence>
<dbReference type="Gene3D" id="1.10.10.10">
    <property type="entry name" value="Winged helix-like DNA-binding domain superfamily/Winged helix DNA-binding domain"/>
    <property type="match status" value="2"/>
</dbReference>
<accession>A0AAF0BTP5</accession>
<feature type="domain" description="Putative host cell surface-exposed lipoprotein Ltp-like HTH region" evidence="3">
    <location>
        <begin position="300"/>
        <end position="343"/>
    </location>
</feature>
<feature type="region of interest" description="Disordered" evidence="1">
    <location>
        <begin position="202"/>
        <end position="255"/>
    </location>
</feature>
<keyword evidence="2" id="KW-1133">Transmembrane helix</keyword>
<keyword evidence="6" id="KW-1185">Reference proteome</keyword>
<reference evidence="5" key="1">
    <citation type="submission" date="2023-01" db="EMBL/GenBank/DDBJ databases">
        <title>The diversity of Class Acidimicrobiia in South China Sea sediment environments and the proposal of Iamia marina sp. nov., a novel species of the genus Iamia.</title>
        <authorList>
            <person name="He Y."/>
            <person name="Tian X."/>
        </authorList>
    </citation>
    <scope>NUCLEOTIDE SEQUENCE</scope>
    <source>
        <strain evidence="5">DSM 19957</strain>
    </source>
</reference>
<evidence type="ECO:0000259" key="3">
    <source>
        <dbReference type="Pfam" id="PF07553"/>
    </source>
</evidence>
<evidence type="ECO:0000313" key="5">
    <source>
        <dbReference type="EMBL" id="WCO65048.1"/>
    </source>
</evidence>
<dbReference type="EMBL" id="CP116942">
    <property type="protein sequence ID" value="WCO65048.1"/>
    <property type="molecule type" value="Genomic_DNA"/>
</dbReference>
<feature type="transmembrane region" description="Helical" evidence="2">
    <location>
        <begin position="39"/>
        <end position="60"/>
    </location>
</feature>